<feature type="binding site" evidence="11">
    <location>
        <position position="140"/>
    </location>
    <ligand>
        <name>ATP</name>
        <dbReference type="ChEBI" id="CHEBI:30616"/>
    </ligand>
</feature>
<dbReference type="InterPro" id="IPR032828">
    <property type="entry name" value="PolyA_RNA-bd"/>
</dbReference>
<feature type="binding site" evidence="11">
    <location>
        <position position="11"/>
    </location>
    <ligand>
        <name>ATP</name>
        <dbReference type="ChEBI" id="CHEBI:30616"/>
    </ligand>
</feature>
<dbReference type="RefSeq" id="WP_053940048.1">
    <property type="nucleotide sequence ID" value="NZ_CP009253.1"/>
</dbReference>
<evidence type="ECO:0000313" key="15">
    <source>
        <dbReference type="Proteomes" id="UP000066321"/>
    </source>
</evidence>
<keyword evidence="5 11" id="KW-0479">Metal-binding</keyword>
<keyword evidence="10 11" id="KW-0694">RNA-binding</keyword>
<dbReference type="GO" id="GO:0000049">
    <property type="term" value="F:tRNA binding"/>
    <property type="evidence" value="ECO:0007669"/>
    <property type="project" value="UniProtKB-UniRule"/>
</dbReference>
<dbReference type="InterPro" id="IPR002646">
    <property type="entry name" value="PolA_pol_head_dom"/>
</dbReference>
<dbReference type="STRING" id="1265350.IX46_00315"/>
<dbReference type="Gene3D" id="1.10.3090.10">
    <property type="entry name" value="cca-adding enzyme, domain 2"/>
    <property type="match status" value="1"/>
</dbReference>
<evidence type="ECO:0000256" key="3">
    <source>
        <dbReference type="ARBA" id="ARBA00022694"/>
    </source>
</evidence>
<protein>
    <recommendedName>
        <fullName evidence="11">CCA-adding enzyme</fullName>
        <ecNumber evidence="11">2.7.7.72</ecNumber>
    </recommendedName>
    <alternativeName>
        <fullName evidence="11">CCA tRNA nucleotidyltransferase</fullName>
    </alternativeName>
    <alternativeName>
        <fullName evidence="11">tRNA CCA-pyrophosphorylase</fullName>
    </alternativeName>
    <alternativeName>
        <fullName evidence="11">tRNA adenylyl-/cytidylyl- transferase</fullName>
    </alternativeName>
    <alternativeName>
        <fullName evidence="11">tRNA nucleotidyltransferase</fullName>
    </alternativeName>
    <alternativeName>
        <fullName evidence="11">tRNA-NT</fullName>
    </alternativeName>
</protein>
<feature type="binding site" evidence="11">
    <location>
        <position position="8"/>
    </location>
    <ligand>
        <name>ATP</name>
        <dbReference type="ChEBI" id="CHEBI:30616"/>
    </ligand>
</feature>
<dbReference type="OrthoDB" id="9805698at2"/>
<keyword evidence="2 11" id="KW-0808">Transferase</keyword>
<feature type="binding site" evidence="11">
    <location>
        <position position="21"/>
    </location>
    <ligand>
        <name>Mg(2+)</name>
        <dbReference type="ChEBI" id="CHEBI:18420"/>
    </ligand>
</feature>
<comment type="miscellaneous">
    <text evidence="11">A single active site specifically recognizes both ATP and CTP and is responsible for their addition.</text>
</comment>
<feature type="binding site" evidence="11">
    <location>
        <position position="137"/>
    </location>
    <ligand>
        <name>ATP</name>
        <dbReference type="ChEBI" id="CHEBI:30616"/>
    </ligand>
</feature>
<dbReference type="HAMAP" id="MF_01262">
    <property type="entry name" value="CCA_bact_type2"/>
    <property type="match status" value="1"/>
</dbReference>
<keyword evidence="9 11" id="KW-0460">Magnesium</keyword>
<evidence type="ECO:0000256" key="10">
    <source>
        <dbReference type="ARBA" id="ARBA00022884"/>
    </source>
</evidence>
<feature type="binding site" evidence="11">
    <location>
        <position position="11"/>
    </location>
    <ligand>
        <name>CTP</name>
        <dbReference type="ChEBI" id="CHEBI:37563"/>
    </ligand>
</feature>
<dbReference type="GO" id="GO:0160016">
    <property type="term" value="F:CCACCA tRNA nucleotidyltransferase activity"/>
    <property type="evidence" value="ECO:0007669"/>
    <property type="project" value="RHEA"/>
</dbReference>
<dbReference type="PANTHER" id="PTHR47545">
    <property type="entry name" value="MULTIFUNCTIONAL CCA PROTEIN"/>
    <property type="match status" value="1"/>
</dbReference>
<reference evidence="14 15" key="1">
    <citation type="journal article" date="2015" name="J Genomics">
        <title>Whole Genome Sequence of the Soybean Aphid Endosymbiont Buchnera aphidicola and Genetic Differentiation among Biotype-Specific Strains.</title>
        <authorList>
            <person name="Cassone B.J."/>
            <person name="Wenger J.A."/>
            <person name="Michel A.P."/>
        </authorList>
    </citation>
    <scope>NUCLEOTIDE SEQUENCE [LARGE SCALE GENOMIC DNA]</scope>
    <source>
        <strain evidence="14 15">BAg</strain>
    </source>
</reference>
<dbReference type="AlphaFoldDB" id="A0A0M4HUW6"/>
<comment type="catalytic activity">
    <reaction evidence="11">
        <text>a tRNA with a 3' CCA end + 2 CTP + ATP = a tRNA with a 3' CCACCA end + 3 diphosphate</text>
        <dbReference type="Rhea" id="RHEA:76235"/>
        <dbReference type="Rhea" id="RHEA-COMP:10468"/>
        <dbReference type="Rhea" id="RHEA-COMP:18655"/>
        <dbReference type="ChEBI" id="CHEBI:30616"/>
        <dbReference type="ChEBI" id="CHEBI:33019"/>
        <dbReference type="ChEBI" id="CHEBI:37563"/>
        <dbReference type="ChEBI" id="CHEBI:83071"/>
        <dbReference type="ChEBI" id="CHEBI:195187"/>
    </reaction>
</comment>
<feature type="binding site" evidence="11">
    <location>
        <position position="8"/>
    </location>
    <ligand>
        <name>CTP</name>
        <dbReference type="ChEBI" id="CHEBI:37563"/>
    </ligand>
</feature>
<name>A0A0M4HUW6_9GAMM</name>
<evidence type="ECO:0000256" key="9">
    <source>
        <dbReference type="ARBA" id="ARBA00022842"/>
    </source>
</evidence>
<dbReference type="Pfam" id="PF01743">
    <property type="entry name" value="PolyA_pol"/>
    <property type="match status" value="1"/>
</dbReference>
<dbReference type="NCBIfam" id="NF009813">
    <property type="entry name" value="PRK13298.1"/>
    <property type="match status" value="1"/>
</dbReference>
<dbReference type="GO" id="GO:0004810">
    <property type="term" value="F:CCA tRNA nucleotidyltransferase activity"/>
    <property type="evidence" value="ECO:0007669"/>
    <property type="project" value="UniProtKB-UniRule"/>
</dbReference>
<feature type="domain" description="tRNA nucleotidyltransferase/poly(A) polymerase RNA and SrmB- binding" evidence="13">
    <location>
        <begin position="149"/>
        <end position="210"/>
    </location>
</feature>
<evidence type="ECO:0000256" key="5">
    <source>
        <dbReference type="ARBA" id="ARBA00022723"/>
    </source>
</evidence>
<dbReference type="EMBL" id="CP009253">
    <property type="protein sequence ID" value="ALD15029.1"/>
    <property type="molecule type" value="Genomic_DNA"/>
</dbReference>
<keyword evidence="7 11" id="KW-0692">RNA repair</keyword>
<gene>
    <name evidence="11" type="primary">cca</name>
    <name evidence="14" type="ORF">IX46_00315</name>
</gene>
<evidence type="ECO:0000256" key="2">
    <source>
        <dbReference type="ARBA" id="ARBA00022679"/>
    </source>
</evidence>
<dbReference type="Gene3D" id="3.30.460.10">
    <property type="entry name" value="Beta Polymerase, domain 2"/>
    <property type="match status" value="1"/>
</dbReference>
<dbReference type="GO" id="GO:0005524">
    <property type="term" value="F:ATP binding"/>
    <property type="evidence" value="ECO:0007669"/>
    <property type="project" value="UniProtKB-UniRule"/>
</dbReference>
<dbReference type="Proteomes" id="UP000066321">
    <property type="component" value="Chromosome"/>
</dbReference>
<organism evidence="14 15">
    <name type="scientific">Buchnera aphidicola</name>
    <name type="common">Aphis glycines</name>
    <dbReference type="NCBI Taxonomy" id="1265350"/>
    <lineage>
        <taxon>Bacteria</taxon>
        <taxon>Pseudomonadati</taxon>
        <taxon>Pseudomonadota</taxon>
        <taxon>Gammaproteobacteria</taxon>
        <taxon>Enterobacterales</taxon>
        <taxon>Erwiniaceae</taxon>
        <taxon>Buchnera</taxon>
    </lineage>
</organism>
<dbReference type="PANTHER" id="PTHR47545:SF1">
    <property type="entry name" value="MULTIFUNCTIONAL CCA PROTEIN"/>
    <property type="match status" value="1"/>
</dbReference>
<dbReference type="KEGG" id="baph:IX46_00315"/>
<evidence type="ECO:0000256" key="4">
    <source>
        <dbReference type="ARBA" id="ARBA00022695"/>
    </source>
</evidence>
<dbReference type="SUPFAM" id="SSF81891">
    <property type="entry name" value="Poly A polymerase C-terminal region-like"/>
    <property type="match status" value="1"/>
</dbReference>
<evidence type="ECO:0000256" key="7">
    <source>
        <dbReference type="ARBA" id="ARBA00022800"/>
    </source>
</evidence>
<dbReference type="Pfam" id="PF12627">
    <property type="entry name" value="PolyA_pol_RNAbd"/>
    <property type="match status" value="1"/>
</dbReference>
<accession>A0A0M4HUW6</accession>
<feature type="binding site" evidence="11">
    <location>
        <position position="23"/>
    </location>
    <ligand>
        <name>Mg(2+)</name>
        <dbReference type="ChEBI" id="CHEBI:18420"/>
    </ligand>
</feature>
<dbReference type="EC" id="2.7.7.72" evidence="11"/>
<dbReference type="PATRIC" id="fig|1265350.3.peg.57"/>
<evidence type="ECO:0000256" key="6">
    <source>
        <dbReference type="ARBA" id="ARBA00022741"/>
    </source>
</evidence>
<feature type="binding site" evidence="11">
    <location>
        <position position="91"/>
    </location>
    <ligand>
        <name>ATP</name>
        <dbReference type="ChEBI" id="CHEBI:30616"/>
    </ligand>
</feature>
<dbReference type="GO" id="GO:0000287">
    <property type="term" value="F:magnesium ion binding"/>
    <property type="evidence" value="ECO:0007669"/>
    <property type="project" value="UniProtKB-UniRule"/>
</dbReference>
<keyword evidence="3 11" id="KW-0819">tRNA processing</keyword>
<sequence>MKIYLVGGAVRDQLLNLPIKDRDWVVVGATKEILLKKKFQQVGKDFPVFLHPKTREEYALARKDRKLGKGHTNFHTDFSSYITLEEDLIRRDLTINAIAQDKNGNYIDPYQGKKDLEHRLLRHISTSFTEDPLRVLRTARFAAQLMHLGFRVATETMFLMREIVKKKELLYLTINRVWSETEKAFKTKNPHVYFQVLYSCGALNLIFPEIYFLYQQELFFTNYLNYLNNFFLSKGLSKISTLTEDISIRFSYIFQFFSLNTNNIFKKKFYDQISASIVQNFCNRLNIPTNIKEIAILSAGFYNFLNSIKYQSSKNIVHFFCKIDAWRKPDRIKKFLFLSNFNFLHNTSQNYILNDYSDINLSPGLFLQKSFYIVRDISIKSILKKGFTGNQIKNELNRIRIKKLDLWRIKNVKKLF</sequence>
<dbReference type="GO" id="GO:0001680">
    <property type="term" value="P:tRNA 3'-terminal CCA addition"/>
    <property type="evidence" value="ECO:0007669"/>
    <property type="project" value="UniProtKB-UniRule"/>
</dbReference>
<evidence type="ECO:0000259" key="13">
    <source>
        <dbReference type="Pfam" id="PF12627"/>
    </source>
</evidence>
<feature type="binding site" evidence="11">
    <location>
        <position position="140"/>
    </location>
    <ligand>
        <name>CTP</name>
        <dbReference type="ChEBI" id="CHEBI:37563"/>
    </ligand>
</feature>
<dbReference type="SUPFAM" id="SSF81301">
    <property type="entry name" value="Nucleotidyltransferase"/>
    <property type="match status" value="1"/>
</dbReference>
<feature type="binding site" evidence="11">
    <location>
        <position position="137"/>
    </location>
    <ligand>
        <name>CTP</name>
        <dbReference type="ChEBI" id="CHEBI:37563"/>
    </ligand>
</feature>
<comment type="cofactor">
    <cofactor evidence="1 11">
        <name>Mg(2+)</name>
        <dbReference type="ChEBI" id="CHEBI:18420"/>
    </cofactor>
</comment>
<evidence type="ECO:0000256" key="8">
    <source>
        <dbReference type="ARBA" id="ARBA00022840"/>
    </source>
</evidence>
<dbReference type="InterPro" id="IPR012006">
    <property type="entry name" value="CCA_bact"/>
</dbReference>
<dbReference type="GO" id="GO:0042245">
    <property type="term" value="P:RNA repair"/>
    <property type="evidence" value="ECO:0007669"/>
    <property type="project" value="UniProtKB-KW"/>
</dbReference>
<feature type="binding site" evidence="11">
    <location>
        <position position="91"/>
    </location>
    <ligand>
        <name>CTP</name>
        <dbReference type="ChEBI" id="CHEBI:37563"/>
    </ligand>
</feature>
<comment type="similarity">
    <text evidence="11">Belongs to the tRNA nucleotidyltransferase/poly(A) polymerase family. Bacterial CCA-adding enzyme type 2 subfamily.</text>
</comment>
<evidence type="ECO:0000256" key="11">
    <source>
        <dbReference type="HAMAP-Rule" id="MF_01262"/>
    </source>
</evidence>
<keyword evidence="8 11" id="KW-0067">ATP-binding</keyword>
<dbReference type="InterPro" id="IPR043519">
    <property type="entry name" value="NT_sf"/>
</dbReference>
<comment type="catalytic activity">
    <reaction evidence="11">
        <text>a tRNA precursor + 2 CTP + ATP = a tRNA with a 3' CCA end + 3 diphosphate</text>
        <dbReference type="Rhea" id="RHEA:14433"/>
        <dbReference type="Rhea" id="RHEA-COMP:10465"/>
        <dbReference type="Rhea" id="RHEA-COMP:10468"/>
        <dbReference type="ChEBI" id="CHEBI:30616"/>
        <dbReference type="ChEBI" id="CHEBI:33019"/>
        <dbReference type="ChEBI" id="CHEBI:37563"/>
        <dbReference type="ChEBI" id="CHEBI:74896"/>
        <dbReference type="ChEBI" id="CHEBI:83071"/>
        <dbReference type="EC" id="2.7.7.72"/>
    </reaction>
</comment>
<evidence type="ECO:0000259" key="12">
    <source>
        <dbReference type="Pfam" id="PF01743"/>
    </source>
</evidence>
<proteinExistence type="inferred from homology"/>
<keyword evidence="6 11" id="KW-0547">Nucleotide-binding</keyword>
<dbReference type="InterPro" id="IPR050124">
    <property type="entry name" value="tRNA_CCA-adding_enzyme"/>
</dbReference>
<keyword evidence="4 11" id="KW-0548">Nucleotidyltransferase</keyword>
<evidence type="ECO:0000256" key="1">
    <source>
        <dbReference type="ARBA" id="ARBA00001946"/>
    </source>
</evidence>
<evidence type="ECO:0000313" key="14">
    <source>
        <dbReference type="EMBL" id="ALD15029.1"/>
    </source>
</evidence>
<feature type="domain" description="Poly A polymerase head" evidence="12">
    <location>
        <begin position="3"/>
        <end position="122"/>
    </location>
</feature>
<comment type="function">
    <text evidence="11">Catalyzes the addition and repair of the essential 3'-terminal CCA sequence in tRNAs without using a nucleic acid template. Adds these three nucleotides in the order of C, C, and A to the tRNA nucleotide-73, using CTP and ATP as substrates and producing inorganic pyrophosphate. tRNA 3'-terminal CCA addition is required both for tRNA processing and repair. Also involved in tRNA surveillance by mediating tandem CCA addition to generate a CCACCA at the 3' terminus of unstable tRNAs. While stable tRNAs receive only 3'-terminal CCA, unstable tRNAs are marked with CCACCA and rapidly degraded.</text>
</comment>
<dbReference type="PIRSF" id="PIRSF000813">
    <property type="entry name" value="CCA_bact"/>
    <property type="match status" value="1"/>
</dbReference>
<dbReference type="CDD" id="cd05398">
    <property type="entry name" value="NT_ClassII-CCAase"/>
    <property type="match status" value="1"/>
</dbReference>